<accession>A0ABW2VW85</accession>
<evidence type="ECO:0000313" key="2">
    <source>
        <dbReference type="Proteomes" id="UP001596957"/>
    </source>
</evidence>
<keyword evidence="2" id="KW-1185">Reference proteome</keyword>
<sequence length="235" mass="25414">MTITTTAPAATPGDPGQPVWLASVRARAAAALIDPFHVTDCEGDLSVWRQSALEHVTRNSNGDITGWSTPSSYKVTDQIIEIGLDTWDEGEDPLEDQQRGDIKALVTARDRDVPRLVAYIDQLHARLAAAEAALPGITHLNPGQPVELTVYRTEHDTIPAGLFTNRTAARDCGEDHLRRELARPGITAAWIPDHSGDDAVEELSIFGPGDEEEDATGYVVTPLTVTAVYAPETDE</sequence>
<dbReference type="RefSeq" id="WP_381255966.1">
    <property type="nucleotide sequence ID" value="NZ_JBHTBI010000014.1"/>
</dbReference>
<gene>
    <name evidence="1" type="ORF">ACFQZP_40150</name>
</gene>
<evidence type="ECO:0000313" key="1">
    <source>
        <dbReference type="EMBL" id="MFD0287735.1"/>
    </source>
</evidence>
<dbReference type="Proteomes" id="UP001596957">
    <property type="component" value="Unassembled WGS sequence"/>
</dbReference>
<reference evidence="2" key="1">
    <citation type="journal article" date="2019" name="Int. J. Syst. Evol. Microbiol.">
        <title>The Global Catalogue of Microorganisms (GCM) 10K type strain sequencing project: providing services to taxonomists for standard genome sequencing and annotation.</title>
        <authorList>
            <consortium name="The Broad Institute Genomics Platform"/>
            <consortium name="The Broad Institute Genome Sequencing Center for Infectious Disease"/>
            <person name="Wu L."/>
            <person name="Ma J."/>
        </authorList>
    </citation>
    <scope>NUCLEOTIDE SEQUENCE [LARGE SCALE GENOMIC DNA]</scope>
    <source>
        <strain evidence="2">CGMCC 4.7198</strain>
    </source>
</reference>
<name>A0ABW2VW85_9ACTN</name>
<organism evidence="1 2">
    <name type="scientific">Streptomyces lutosisoli</name>
    <dbReference type="NCBI Taxonomy" id="2665721"/>
    <lineage>
        <taxon>Bacteria</taxon>
        <taxon>Bacillati</taxon>
        <taxon>Actinomycetota</taxon>
        <taxon>Actinomycetes</taxon>
        <taxon>Kitasatosporales</taxon>
        <taxon>Streptomycetaceae</taxon>
        <taxon>Streptomyces</taxon>
    </lineage>
</organism>
<comment type="caution">
    <text evidence="1">The sequence shown here is derived from an EMBL/GenBank/DDBJ whole genome shotgun (WGS) entry which is preliminary data.</text>
</comment>
<dbReference type="EMBL" id="JBHTEC010000004">
    <property type="protein sequence ID" value="MFD0287735.1"/>
    <property type="molecule type" value="Genomic_DNA"/>
</dbReference>
<proteinExistence type="predicted"/>
<protein>
    <submittedName>
        <fullName evidence="1">Uncharacterized protein</fullName>
    </submittedName>
</protein>